<dbReference type="GO" id="GO:0050660">
    <property type="term" value="F:flavin adenine dinucleotide binding"/>
    <property type="evidence" value="ECO:0007669"/>
    <property type="project" value="InterPro"/>
</dbReference>
<evidence type="ECO:0000313" key="7">
    <source>
        <dbReference type="Proteomes" id="UP000092993"/>
    </source>
</evidence>
<gene>
    <name evidence="6" type="primary">pdh1_5</name>
    <name evidence="6" type="ORF">A0H81_06501</name>
</gene>
<dbReference type="STRING" id="5627.A0A1C7M9K7"/>
<dbReference type="PANTHER" id="PTHR11552:SF218">
    <property type="entry name" value="GLUCOSE-METHANOL-CHOLINE OXIDOREDUCTASE N-TERMINAL DOMAIN-CONTAINING PROTEIN"/>
    <property type="match status" value="1"/>
</dbReference>
<dbReference type="PANTHER" id="PTHR11552">
    <property type="entry name" value="GLUCOSE-METHANOL-CHOLINE GMC OXIDOREDUCTASE"/>
    <property type="match status" value="1"/>
</dbReference>
<dbReference type="PIRSF" id="PIRSF000137">
    <property type="entry name" value="Alcohol_oxidase"/>
    <property type="match status" value="1"/>
</dbReference>
<keyword evidence="7" id="KW-1185">Reference proteome</keyword>
<dbReference type="AlphaFoldDB" id="A0A1C7M9K7"/>
<dbReference type="Gene3D" id="3.30.560.10">
    <property type="entry name" value="Glucose Oxidase, domain 3"/>
    <property type="match status" value="2"/>
</dbReference>
<dbReference type="Gene3D" id="3.50.50.60">
    <property type="entry name" value="FAD/NAD(P)-binding domain"/>
    <property type="match status" value="2"/>
</dbReference>
<accession>A0A1C7M9K7</accession>
<evidence type="ECO:0000256" key="3">
    <source>
        <dbReference type="PIRSR" id="PIRSR000137-2"/>
    </source>
</evidence>
<keyword evidence="3" id="KW-0274">FAD</keyword>
<dbReference type="InterPro" id="IPR012132">
    <property type="entry name" value="GMC_OxRdtase"/>
</dbReference>
<dbReference type="SUPFAM" id="SSF51905">
    <property type="entry name" value="FAD/NAD(P)-binding domain"/>
    <property type="match status" value="1"/>
</dbReference>
<comment type="cofactor">
    <cofactor evidence="1 3">
        <name>FAD</name>
        <dbReference type="ChEBI" id="CHEBI:57692"/>
    </cofactor>
</comment>
<dbReference type="OMA" id="TDPDPNM"/>
<evidence type="ECO:0000256" key="2">
    <source>
        <dbReference type="ARBA" id="ARBA00010790"/>
    </source>
</evidence>
<evidence type="ECO:0000256" key="4">
    <source>
        <dbReference type="SAM" id="SignalP"/>
    </source>
</evidence>
<sequence length="518" mass="55259">MRSLGIILATVSLSSFATCYTGGHHDVYHDHFGQNLHRRNIVYNGQIANTYDFVVVGGGTAGLALASRLSEDSNTTVLVLEAGDTGDAVASSIDTPGNAYYTSLLGSSYDWSFTTVQQPQAGNRALSWPRGKVLGGCSALNGMYNVRPSQVEVDAWANMIDGGDKWNWDSMLAAMKKSETFTPPTDLVKAEANILYDASSHGTSGPLHVSYPGYMLPIVGNWTSTLETPSNLTATAVEYASSSGAARQTVNVNKEVILAGGSIGSPHVLLLSGVGPTDVLQAAGVPVQVALPGVGQHLQDHISTELVFKTTADTAATLHSTSLGSNSTFLSRRIHLQDTDRNRHEHVVGTDRTSRDFAQFDRLLSGRCTERRDPGSVTAPFSQGRLYISSSDPFTAPAIDPAYLSHSADAVMLREGLKLARILGSTAPLSSAIGQEVFPGSTVQSDDDWDNWLAQNIGTEFHPSCSCAMLPEAQGGVVDSNLKVYGLANVRVATRPSSRFNLLHISKRQLAFAIALVF</sequence>
<evidence type="ECO:0000256" key="1">
    <source>
        <dbReference type="ARBA" id="ARBA00001974"/>
    </source>
</evidence>
<proteinExistence type="inferred from homology"/>
<dbReference type="Pfam" id="PF00732">
    <property type="entry name" value="GMC_oxred_N"/>
    <property type="match status" value="2"/>
</dbReference>
<dbReference type="Proteomes" id="UP000092993">
    <property type="component" value="Unassembled WGS sequence"/>
</dbReference>
<dbReference type="InterPro" id="IPR036188">
    <property type="entry name" value="FAD/NAD-bd_sf"/>
</dbReference>
<comment type="caution">
    <text evidence="6">The sequence shown here is derived from an EMBL/GenBank/DDBJ whole genome shotgun (WGS) entry which is preliminary data.</text>
</comment>
<feature type="chain" id="PRO_5008889017" evidence="4">
    <location>
        <begin position="20"/>
        <end position="518"/>
    </location>
</feature>
<evidence type="ECO:0000259" key="5">
    <source>
        <dbReference type="PROSITE" id="PS00624"/>
    </source>
</evidence>
<dbReference type="SUPFAM" id="SSF54373">
    <property type="entry name" value="FAD-linked reductases, C-terminal domain"/>
    <property type="match status" value="1"/>
</dbReference>
<dbReference type="InterPro" id="IPR007867">
    <property type="entry name" value="GMC_OxRtase_C"/>
</dbReference>
<dbReference type="EMBL" id="LUGG01000006">
    <property type="protein sequence ID" value="OBZ73613.1"/>
    <property type="molecule type" value="Genomic_DNA"/>
</dbReference>
<feature type="signal peptide" evidence="4">
    <location>
        <begin position="1"/>
        <end position="19"/>
    </location>
</feature>
<feature type="binding site" evidence="3">
    <location>
        <position position="133"/>
    </location>
    <ligand>
        <name>FAD</name>
        <dbReference type="ChEBI" id="CHEBI:57692"/>
    </ligand>
</feature>
<dbReference type="InterPro" id="IPR000172">
    <property type="entry name" value="GMC_OxRdtase_N"/>
</dbReference>
<dbReference type="PROSITE" id="PS00624">
    <property type="entry name" value="GMC_OXRED_2"/>
    <property type="match status" value="1"/>
</dbReference>
<reference evidence="6 7" key="1">
    <citation type="submission" date="2016-03" db="EMBL/GenBank/DDBJ databases">
        <title>Whole genome sequencing of Grifola frondosa 9006-11.</title>
        <authorList>
            <person name="Min B."/>
            <person name="Park H."/>
            <person name="Kim J.-G."/>
            <person name="Cho H."/>
            <person name="Oh Y.-L."/>
            <person name="Kong W.-S."/>
            <person name="Choi I.-G."/>
        </authorList>
    </citation>
    <scope>NUCLEOTIDE SEQUENCE [LARGE SCALE GENOMIC DNA]</scope>
    <source>
        <strain evidence="6 7">9006-11</strain>
    </source>
</reference>
<name>A0A1C7M9K7_GRIFR</name>
<evidence type="ECO:0000313" key="6">
    <source>
        <dbReference type="EMBL" id="OBZ73613.1"/>
    </source>
</evidence>
<comment type="similarity">
    <text evidence="2">Belongs to the GMC oxidoreductase family.</text>
</comment>
<dbReference type="GO" id="GO:0016614">
    <property type="term" value="F:oxidoreductase activity, acting on CH-OH group of donors"/>
    <property type="evidence" value="ECO:0007669"/>
    <property type="project" value="InterPro"/>
</dbReference>
<keyword evidence="3" id="KW-0285">Flavoprotein</keyword>
<protein>
    <submittedName>
        <fullName evidence="6">Pyranose dehydrogenase 1</fullName>
    </submittedName>
</protein>
<feature type="domain" description="Glucose-methanol-choline oxidoreductase N-terminal" evidence="5">
    <location>
        <begin position="261"/>
        <end position="275"/>
    </location>
</feature>
<organism evidence="6 7">
    <name type="scientific">Grifola frondosa</name>
    <name type="common">Maitake</name>
    <name type="synonym">Polyporus frondosus</name>
    <dbReference type="NCBI Taxonomy" id="5627"/>
    <lineage>
        <taxon>Eukaryota</taxon>
        <taxon>Fungi</taxon>
        <taxon>Dikarya</taxon>
        <taxon>Basidiomycota</taxon>
        <taxon>Agaricomycotina</taxon>
        <taxon>Agaricomycetes</taxon>
        <taxon>Polyporales</taxon>
        <taxon>Grifolaceae</taxon>
        <taxon>Grifola</taxon>
    </lineage>
</organism>
<dbReference type="Pfam" id="PF05199">
    <property type="entry name" value="GMC_oxred_C"/>
    <property type="match status" value="1"/>
</dbReference>
<dbReference type="OrthoDB" id="269227at2759"/>
<keyword evidence="4" id="KW-0732">Signal</keyword>